<organism evidence="2 3">
    <name type="scientific">Rhizopus stolonifer</name>
    <name type="common">Rhizopus nigricans</name>
    <dbReference type="NCBI Taxonomy" id="4846"/>
    <lineage>
        <taxon>Eukaryota</taxon>
        <taxon>Fungi</taxon>
        <taxon>Fungi incertae sedis</taxon>
        <taxon>Mucoromycota</taxon>
        <taxon>Mucoromycotina</taxon>
        <taxon>Mucoromycetes</taxon>
        <taxon>Mucorales</taxon>
        <taxon>Mucorineae</taxon>
        <taxon>Rhizopodaceae</taxon>
        <taxon>Rhizopus</taxon>
    </lineage>
</organism>
<reference evidence="2 3" key="1">
    <citation type="journal article" date="2018" name="G3 (Bethesda)">
        <title>Phylogenetic and Phylogenomic Definition of Rhizopus Species.</title>
        <authorList>
            <person name="Gryganskyi A.P."/>
            <person name="Golan J."/>
            <person name="Dolatabadi S."/>
            <person name="Mondo S."/>
            <person name="Robb S."/>
            <person name="Idnurm A."/>
            <person name="Muszewska A."/>
            <person name="Steczkiewicz K."/>
            <person name="Masonjones S."/>
            <person name="Liao H.L."/>
            <person name="Gajdeczka M.T."/>
            <person name="Anike F."/>
            <person name="Vuek A."/>
            <person name="Anishchenko I.M."/>
            <person name="Voigt K."/>
            <person name="de Hoog G.S."/>
            <person name="Smith M.E."/>
            <person name="Heitman J."/>
            <person name="Vilgalys R."/>
            <person name="Stajich J.E."/>
        </authorList>
    </citation>
    <scope>NUCLEOTIDE SEQUENCE [LARGE SCALE GENOMIC DNA]</scope>
    <source>
        <strain evidence="2 3">LSU 92-RS-03</strain>
    </source>
</reference>
<dbReference type="EMBL" id="PJQM01007977">
    <property type="protein sequence ID" value="RCH77544.1"/>
    <property type="molecule type" value="Genomic_DNA"/>
</dbReference>
<feature type="compositionally biased region" description="Polar residues" evidence="1">
    <location>
        <begin position="87"/>
        <end position="100"/>
    </location>
</feature>
<dbReference type="OrthoDB" id="2279365at2759"/>
<proteinExistence type="predicted"/>
<gene>
    <name evidence="2" type="ORF">CU098_000626</name>
</gene>
<accession>A0A367IIP7</accession>
<feature type="region of interest" description="Disordered" evidence="1">
    <location>
        <begin position="129"/>
        <end position="159"/>
    </location>
</feature>
<keyword evidence="3" id="KW-1185">Reference proteome</keyword>
<protein>
    <submittedName>
        <fullName evidence="2">Uncharacterized protein</fullName>
    </submittedName>
</protein>
<feature type="compositionally biased region" description="Basic and acidic residues" evidence="1">
    <location>
        <begin position="132"/>
        <end position="143"/>
    </location>
</feature>
<dbReference type="AlphaFoldDB" id="A0A367IIP7"/>
<feature type="region of interest" description="Disordered" evidence="1">
    <location>
        <begin position="1"/>
        <end position="103"/>
    </location>
</feature>
<feature type="non-terminal residue" evidence="2">
    <location>
        <position position="276"/>
    </location>
</feature>
<evidence type="ECO:0000256" key="1">
    <source>
        <dbReference type="SAM" id="MobiDB-lite"/>
    </source>
</evidence>
<sequence>MPPKSSTTARGKVKKSLVADNHPRISNYFKPTPKKPAITKRKHETNENTDCNDENRKKTPSPTNSQQKKPGLGTKENTRPALRDINPSKSLNQTCHNQPTKPAFTVLSDEDIKKGVEKAVTPPIQVYYQSAHETRSQEDKPKEQNTQFIPETEETQWTEVTSSPIHVFDDEDEEDAQPEISATITYKPIGLAEKKPLNELVSTTGSTFFDDEKDDTFVDAIHFSFGDQSDEEKGGSDFVDPDLEFSVGDIPQDDLPQVDPTLTLSPHSIEPVKEIL</sequence>
<evidence type="ECO:0000313" key="3">
    <source>
        <dbReference type="Proteomes" id="UP000253551"/>
    </source>
</evidence>
<feature type="region of interest" description="Disordered" evidence="1">
    <location>
        <begin position="248"/>
        <end position="276"/>
    </location>
</feature>
<evidence type="ECO:0000313" key="2">
    <source>
        <dbReference type="EMBL" id="RCH77544.1"/>
    </source>
</evidence>
<name>A0A367IIP7_RHIST</name>
<dbReference type="Proteomes" id="UP000253551">
    <property type="component" value="Unassembled WGS sequence"/>
</dbReference>
<comment type="caution">
    <text evidence="2">The sequence shown here is derived from an EMBL/GenBank/DDBJ whole genome shotgun (WGS) entry which is preliminary data.</text>
</comment>